<sequence length="77" mass="8607">MWLNFLKAVKNREHRVAPTTWVAAIAAVVYTVAPIDLIPELVLGPLGFVDDLGVWTVFAVLFTREMSRWARTRPAAA</sequence>
<reference evidence="8" key="1">
    <citation type="journal article" date="2019" name="Int. J. Syst. Evol. Microbiol.">
        <title>The Global Catalogue of Microorganisms (GCM) 10K type strain sequencing project: providing services to taxonomists for standard genome sequencing and annotation.</title>
        <authorList>
            <consortium name="The Broad Institute Genomics Platform"/>
            <consortium name="The Broad Institute Genome Sequencing Center for Infectious Disease"/>
            <person name="Wu L."/>
            <person name="Ma J."/>
        </authorList>
    </citation>
    <scope>NUCLEOTIDE SEQUENCE [LARGE SCALE GENOMIC DNA]</scope>
    <source>
        <strain evidence="8">JCM 16544</strain>
    </source>
</reference>
<comment type="subcellular location">
    <subcellularLocation>
        <location evidence="1">Endomembrane system</location>
        <topology evidence="1">Multi-pass membrane protein</topology>
    </subcellularLocation>
</comment>
<accession>A0ABP7AQW3</accession>
<protein>
    <recommendedName>
        <fullName evidence="6">DUF1232 domain-containing protein</fullName>
    </recommendedName>
</protein>
<dbReference type="RefSeq" id="WP_344738383.1">
    <property type="nucleotide sequence ID" value="NZ_BAAAYU010000005.1"/>
</dbReference>
<evidence type="ECO:0000256" key="5">
    <source>
        <dbReference type="SAM" id="Phobius"/>
    </source>
</evidence>
<evidence type="ECO:0000259" key="6">
    <source>
        <dbReference type="Pfam" id="PF06803"/>
    </source>
</evidence>
<evidence type="ECO:0000313" key="7">
    <source>
        <dbReference type="EMBL" id="GAA3637790.1"/>
    </source>
</evidence>
<keyword evidence="2 5" id="KW-0812">Transmembrane</keyword>
<dbReference type="InterPro" id="IPR010652">
    <property type="entry name" value="DUF1232"/>
</dbReference>
<feature type="transmembrane region" description="Helical" evidence="5">
    <location>
        <begin position="16"/>
        <end position="35"/>
    </location>
</feature>
<feature type="transmembrane region" description="Helical" evidence="5">
    <location>
        <begin position="41"/>
        <end position="63"/>
    </location>
</feature>
<proteinExistence type="predicted"/>
<dbReference type="Proteomes" id="UP001501697">
    <property type="component" value="Unassembled WGS sequence"/>
</dbReference>
<dbReference type="EMBL" id="BAAAYU010000005">
    <property type="protein sequence ID" value="GAA3637790.1"/>
    <property type="molecule type" value="Genomic_DNA"/>
</dbReference>
<name>A0ABP7AQW3_9MICO</name>
<comment type="caution">
    <text evidence="7">The sequence shown here is derived from an EMBL/GenBank/DDBJ whole genome shotgun (WGS) entry which is preliminary data.</text>
</comment>
<evidence type="ECO:0000256" key="2">
    <source>
        <dbReference type="ARBA" id="ARBA00022692"/>
    </source>
</evidence>
<gene>
    <name evidence="7" type="ORF">GCM10022200_21450</name>
</gene>
<keyword evidence="4 5" id="KW-0472">Membrane</keyword>
<evidence type="ECO:0000313" key="8">
    <source>
        <dbReference type="Proteomes" id="UP001501697"/>
    </source>
</evidence>
<keyword evidence="8" id="KW-1185">Reference proteome</keyword>
<evidence type="ECO:0000256" key="1">
    <source>
        <dbReference type="ARBA" id="ARBA00004127"/>
    </source>
</evidence>
<keyword evidence="3 5" id="KW-1133">Transmembrane helix</keyword>
<evidence type="ECO:0000256" key="4">
    <source>
        <dbReference type="ARBA" id="ARBA00023136"/>
    </source>
</evidence>
<evidence type="ECO:0000256" key="3">
    <source>
        <dbReference type="ARBA" id="ARBA00022989"/>
    </source>
</evidence>
<feature type="domain" description="DUF1232" evidence="6">
    <location>
        <begin position="20"/>
        <end position="54"/>
    </location>
</feature>
<organism evidence="7 8">
    <name type="scientific">Microbacterium awajiense</name>
    <dbReference type="NCBI Taxonomy" id="415214"/>
    <lineage>
        <taxon>Bacteria</taxon>
        <taxon>Bacillati</taxon>
        <taxon>Actinomycetota</taxon>
        <taxon>Actinomycetes</taxon>
        <taxon>Micrococcales</taxon>
        <taxon>Microbacteriaceae</taxon>
        <taxon>Microbacterium</taxon>
    </lineage>
</organism>
<dbReference type="Pfam" id="PF06803">
    <property type="entry name" value="DUF1232"/>
    <property type="match status" value="1"/>
</dbReference>